<dbReference type="Proteomes" id="UP001596116">
    <property type="component" value="Unassembled WGS sequence"/>
</dbReference>
<keyword evidence="2" id="KW-1185">Reference proteome</keyword>
<accession>A0ABW1L2M1</accession>
<name>A0ABW1L2M1_9PROT</name>
<comment type="caution">
    <text evidence="1">The sequence shown here is derived from an EMBL/GenBank/DDBJ whole genome shotgun (WGS) entry which is preliminary data.</text>
</comment>
<evidence type="ECO:0000313" key="1">
    <source>
        <dbReference type="EMBL" id="MFC6037302.1"/>
    </source>
</evidence>
<protein>
    <submittedName>
        <fullName evidence="1">Uncharacterized protein</fullName>
    </submittedName>
</protein>
<reference evidence="1 2" key="1">
    <citation type="submission" date="2024-09" db="EMBL/GenBank/DDBJ databases">
        <authorList>
            <person name="Zhang Z.-H."/>
        </authorList>
    </citation>
    <scope>NUCLEOTIDE SEQUENCE [LARGE SCALE GENOMIC DNA]</scope>
    <source>
        <strain evidence="1 2">HHTR114</strain>
    </source>
</reference>
<gene>
    <name evidence="1" type="ORF">ACFMB1_17220</name>
</gene>
<dbReference type="RefSeq" id="WP_379881300.1">
    <property type="nucleotide sequence ID" value="NZ_JBHPON010000003.1"/>
</dbReference>
<sequence>MSWDDYFAEEQDGRAAAQSGKKRTITVGWTVRTQKGAVIWAPPQPFSRNDPKPVSSKSVQVCPAAVDFDRRHFVVPCPIDLTLQFDRQPNGQFTLVDADGEKSGMRQTGLREMMMLHPQHEWRNPERPLIQIIAPYVFVADDPCYIVQTPPYLHYFPTPRPGLQMGGRFPAHIWPRPLSWGFEWYDVTKPLVLKRGEPWFYISFETENPSAHVRLVEQEMTPELEKYMASIVDVSNYVNKTYSLFSEAQRLRPPSLVKARKE</sequence>
<organism evidence="1 2">
    <name type="scientific">Hyphococcus aureus</name>
    <dbReference type="NCBI Taxonomy" id="2666033"/>
    <lineage>
        <taxon>Bacteria</taxon>
        <taxon>Pseudomonadati</taxon>
        <taxon>Pseudomonadota</taxon>
        <taxon>Alphaproteobacteria</taxon>
        <taxon>Parvularculales</taxon>
        <taxon>Parvularculaceae</taxon>
        <taxon>Hyphococcus</taxon>
    </lineage>
</organism>
<proteinExistence type="predicted"/>
<dbReference type="EMBL" id="JBHPON010000003">
    <property type="protein sequence ID" value="MFC6037302.1"/>
    <property type="molecule type" value="Genomic_DNA"/>
</dbReference>
<evidence type="ECO:0000313" key="2">
    <source>
        <dbReference type="Proteomes" id="UP001596116"/>
    </source>
</evidence>